<comment type="caution">
    <text evidence="6">The sequence shown here is derived from an EMBL/GenBank/DDBJ whole genome shotgun (WGS) entry which is preliminary data.</text>
</comment>
<evidence type="ECO:0000256" key="3">
    <source>
        <dbReference type="ARBA" id="ARBA00023002"/>
    </source>
</evidence>
<dbReference type="STRING" id="1850517.A8708_29445"/>
<keyword evidence="2" id="KW-0479">Metal-binding</keyword>
<evidence type="ECO:0000313" key="6">
    <source>
        <dbReference type="EMBL" id="OAS18741.1"/>
    </source>
</evidence>
<dbReference type="AlphaFoldDB" id="A0A198ACF9"/>
<keyword evidence="4" id="KW-0408">Iron</keyword>
<dbReference type="InterPro" id="IPR036188">
    <property type="entry name" value="FAD/NAD-bd_sf"/>
</dbReference>
<dbReference type="Gene3D" id="3.50.50.60">
    <property type="entry name" value="FAD/NAD(P)-binding domain"/>
    <property type="match status" value="1"/>
</dbReference>
<evidence type="ECO:0000313" key="7">
    <source>
        <dbReference type="Proteomes" id="UP000078454"/>
    </source>
</evidence>
<organism evidence="6 7">
    <name type="scientific">Paenibacillus oryzisoli</name>
    <dbReference type="NCBI Taxonomy" id="1850517"/>
    <lineage>
        <taxon>Bacteria</taxon>
        <taxon>Bacillati</taxon>
        <taxon>Bacillota</taxon>
        <taxon>Bacilli</taxon>
        <taxon>Bacillales</taxon>
        <taxon>Paenibacillaceae</taxon>
        <taxon>Paenibacillus</taxon>
    </lineage>
</organism>
<dbReference type="GO" id="GO:0016491">
    <property type="term" value="F:oxidoreductase activity"/>
    <property type="evidence" value="ECO:0007669"/>
    <property type="project" value="UniProtKB-KW"/>
</dbReference>
<gene>
    <name evidence="6" type="ORF">A8708_29445</name>
</gene>
<sequence length="460" mass="49954">MLKQYSYDVVVVGGGATGIVAAMAAARAGARTAIVEYNGFVGGNVIPGLPLLGFHNNRQQLIVKGIAYEIATKLQEIGAATQFYMDPITSDVLGVDPHWFKYVVTRMLKEDGVDFYLHSMLTDTVVENGCVKGVMIQNKEGSQLLSCGTVIDCSGDGDAAVRAGADYVYGRPSDNKTQVSSLVFRVSGINFKPLIAYFRENTSQIRPFSMTDEVVHGLIDQMDGAEVFVLGGLQQYIEQAVQGGIPFPRANLVGVCIPKFDQMIVVSSRVEGVNPNDNRSYSNGEVAGLMQMKDIFDFLKAYAPGFEHIRLLDTAHQIGIRESRHIIGDYVLTGEDLIESKQFDDVICLGGYHLDIHTPDHKGINTKKVSTYEIPFSCLLPKGLEGIIVAGRPISATHEAMSSTRVIPIQMAQAEAAGVAAAMSVQQGKAVRELNIRELQHRLIAQGAELGQGIGRRVFN</sequence>
<protein>
    <recommendedName>
        <fullName evidence="8">FAD-dependent oxidoreductase</fullName>
    </recommendedName>
</protein>
<dbReference type="OrthoDB" id="9777740at2"/>
<proteinExistence type="predicted"/>
<keyword evidence="1" id="KW-0004">4Fe-4S</keyword>
<dbReference type="RefSeq" id="WP_068664272.1">
    <property type="nucleotide sequence ID" value="NZ_LYPB01000063.1"/>
</dbReference>
<dbReference type="GO" id="GO:0046872">
    <property type="term" value="F:metal ion binding"/>
    <property type="evidence" value="ECO:0007669"/>
    <property type="project" value="UniProtKB-KW"/>
</dbReference>
<name>A0A198ACF9_9BACL</name>
<evidence type="ECO:0000256" key="2">
    <source>
        <dbReference type="ARBA" id="ARBA00022723"/>
    </source>
</evidence>
<dbReference type="Proteomes" id="UP000078454">
    <property type="component" value="Unassembled WGS sequence"/>
</dbReference>
<evidence type="ECO:0000256" key="1">
    <source>
        <dbReference type="ARBA" id="ARBA00022485"/>
    </source>
</evidence>
<accession>A0A198ACF9</accession>
<dbReference type="PANTHER" id="PTHR43498">
    <property type="entry name" value="FERREDOXIN:COB-COM HETERODISULFIDE REDUCTASE SUBUNIT A"/>
    <property type="match status" value="1"/>
</dbReference>
<dbReference type="Pfam" id="PF12831">
    <property type="entry name" value="FAD_oxidored"/>
    <property type="match status" value="1"/>
</dbReference>
<evidence type="ECO:0008006" key="8">
    <source>
        <dbReference type="Google" id="ProtNLM"/>
    </source>
</evidence>
<keyword evidence="7" id="KW-1185">Reference proteome</keyword>
<keyword evidence="3" id="KW-0560">Oxidoreductase</keyword>
<evidence type="ECO:0000256" key="4">
    <source>
        <dbReference type="ARBA" id="ARBA00023004"/>
    </source>
</evidence>
<dbReference type="PANTHER" id="PTHR43498:SF1">
    <property type="entry name" value="COB--COM HETERODISULFIDE REDUCTASE IRON-SULFUR SUBUNIT A"/>
    <property type="match status" value="1"/>
</dbReference>
<dbReference type="GO" id="GO:0051539">
    <property type="term" value="F:4 iron, 4 sulfur cluster binding"/>
    <property type="evidence" value="ECO:0007669"/>
    <property type="project" value="UniProtKB-KW"/>
</dbReference>
<dbReference type="InterPro" id="IPR039650">
    <property type="entry name" value="HdrA-like"/>
</dbReference>
<dbReference type="EMBL" id="LYPB01000063">
    <property type="protein sequence ID" value="OAS18741.1"/>
    <property type="molecule type" value="Genomic_DNA"/>
</dbReference>
<reference evidence="6 7" key="1">
    <citation type="submission" date="2016-05" db="EMBL/GenBank/DDBJ databases">
        <title>Paenibacillus sp. 1ZS3-15 nov., isolated from the rhizosphere soil.</title>
        <authorList>
            <person name="Zhang X.X."/>
            <person name="Zhang J."/>
        </authorList>
    </citation>
    <scope>NUCLEOTIDE SEQUENCE [LARGE SCALE GENOMIC DNA]</scope>
    <source>
        <strain evidence="6 7">1ZS3-15</strain>
    </source>
</reference>
<dbReference type="SUPFAM" id="SSF51905">
    <property type="entry name" value="FAD/NAD(P)-binding domain"/>
    <property type="match status" value="1"/>
</dbReference>
<evidence type="ECO:0000256" key="5">
    <source>
        <dbReference type="ARBA" id="ARBA00023014"/>
    </source>
</evidence>
<keyword evidence="5" id="KW-0411">Iron-sulfur</keyword>